<feature type="chain" id="PRO_5022208503" description="SCP domain-containing protein" evidence="1">
    <location>
        <begin position="25"/>
        <end position="179"/>
    </location>
</feature>
<organism evidence="2 3">
    <name type="scientific">SAR92 clade bacterium</name>
    <dbReference type="NCBI Taxonomy" id="2315479"/>
    <lineage>
        <taxon>Bacteria</taxon>
        <taxon>Pseudomonadati</taxon>
        <taxon>Pseudomonadota</taxon>
        <taxon>Gammaproteobacteria</taxon>
        <taxon>Cellvibrionales</taxon>
        <taxon>Porticoccaceae</taxon>
        <taxon>SAR92 clade</taxon>
    </lineage>
</organism>
<protein>
    <recommendedName>
        <fullName evidence="4">SCP domain-containing protein</fullName>
    </recommendedName>
</protein>
<proteinExistence type="predicted"/>
<name>A0A520MB46_9GAMM</name>
<evidence type="ECO:0000313" key="3">
    <source>
        <dbReference type="Proteomes" id="UP000315889"/>
    </source>
</evidence>
<dbReference type="EMBL" id="SHBP01000031">
    <property type="protein sequence ID" value="RZO18451.1"/>
    <property type="molecule type" value="Genomic_DNA"/>
</dbReference>
<evidence type="ECO:0000256" key="1">
    <source>
        <dbReference type="SAM" id="SignalP"/>
    </source>
</evidence>
<evidence type="ECO:0000313" key="2">
    <source>
        <dbReference type="EMBL" id="RZO18451.1"/>
    </source>
</evidence>
<reference evidence="2 3" key="1">
    <citation type="submission" date="2019-02" db="EMBL/GenBank/DDBJ databases">
        <title>Prokaryotic population dynamics and viral predation in marine succession experiment using metagenomics: the confinement effect.</title>
        <authorList>
            <person name="Haro-Moreno J.M."/>
            <person name="Rodriguez-Valera F."/>
            <person name="Lopez-Perez M."/>
        </authorList>
    </citation>
    <scope>NUCLEOTIDE SEQUENCE [LARGE SCALE GENOMIC DNA]</scope>
    <source>
        <strain evidence="2">MED-G170</strain>
    </source>
</reference>
<gene>
    <name evidence="2" type="ORF">EVB03_10065</name>
</gene>
<dbReference type="AlphaFoldDB" id="A0A520MB46"/>
<feature type="signal peptide" evidence="1">
    <location>
        <begin position="1"/>
        <end position="24"/>
    </location>
</feature>
<accession>A0A520MB46</accession>
<dbReference type="Proteomes" id="UP000315889">
    <property type="component" value="Unassembled WGS sequence"/>
</dbReference>
<keyword evidence="1" id="KW-0732">Signal</keyword>
<evidence type="ECO:0008006" key="4">
    <source>
        <dbReference type="Google" id="ProtNLM"/>
    </source>
</evidence>
<comment type="caution">
    <text evidence="2">The sequence shown here is derived from an EMBL/GenBank/DDBJ whole genome shotgun (WGS) entry which is preliminary data.</text>
</comment>
<sequence>MQCKTVLKIKLIAIFSLFTFVTKASELEIPNTFGEGEATSASEINANFEAIKAAVNDNYSLASIALPAKFLGFTPTTFNQGSGFFAAQKMCHDWIANSYVCRPQEVADTPYSATAIATIIDGEHESAWLRSIDSWNPDYNCNNFRDTTNTGNIGYVLDSDGWIGVKVDCGTPRALACCK</sequence>